<dbReference type="PANTHER" id="PTHR41521:SF4">
    <property type="entry name" value="BLR0684 PROTEIN"/>
    <property type="match status" value="1"/>
</dbReference>
<dbReference type="RefSeq" id="WP_154758241.1">
    <property type="nucleotide sequence ID" value="NZ_WMBA01000029.1"/>
</dbReference>
<dbReference type="Proteomes" id="UP000440096">
    <property type="component" value="Unassembled WGS sequence"/>
</dbReference>
<keyword evidence="4" id="KW-1185">Reference proteome</keyword>
<evidence type="ECO:0000313" key="3">
    <source>
        <dbReference type="EMBL" id="MTD56070.1"/>
    </source>
</evidence>
<evidence type="ECO:0000313" key="4">
    <source>
        <dbReference type="Proteomes" id="UP000440096"/>
    </source>
</evidence>
<dbReference type="InterPro" id="IPR037401">
    <property type="entry name" value="SnoaL-like"/>
</dbReference>
<evidence type="ECO:0000259" key="2">
    <source>
        <dbReference type="Pfam" id="PF12680"/>
    </source>
</evidence>
<dbReference type="AlphaFoldDB" id="A0A6N7Z5Z3"/>
<organism evidence="3 4">
    <name type="scientific">Amycolatopsis pithecellobii</name>
    <dbReference type="NCBI Taxonomy" id="664692"/>
    <lineage>
        <taxon>Bacteria</taxon>
        <taxon>Bacillati</taxon>
        <taxon>Actinomycetota</taxon>
        <taxon>Actinomycetes</taxon>
        <taxon>Pseudonocardiales</taxon>
        <taxon>Pseudonocardiaceae</taxon>
        <taxon>Amycolatopsis</taxon>
    </lineage>
</organism>
<dbReference type="SUPFAM" id="SSF54909">
    <property type="entry name" value="Dimeric alpha+beta barrel"/>
    <property type="match status" value="1"/>
</dbReference>
<dbReference type="InterPro" id="IPR010753">
    <property type="entry name" value="DUF1330"/>
</dbReference>
<evidence type="ECO:0000259" key="1">
    <source>
        <dbReference type="Pfam" id="PF07045"/>
    </source>
</evidence>
<dbReference type="PANTHER" id="PTHR41521">
    <property type="match status" value="1"/>
</dbReference>
<dbReference type="InterPro" id="IPR032710">
    <property type="entry name" value="NTF2-like_dom_sf"/>
</dbReference>
<dbReference type="EMBL" id="WMBA01000029">
    <property type="protein sequence ID" value="MTD56070.1"/>
    <property type="molecule type" value="Genomic_DNA"/>
</dbReference>
<dbReference type="Gene3D" id="3.30.70.100">
    <property type="match status" value="1"/>
</dbReference>
<protein>
    <submittedName>
        <fullName evidence="3">DUF1330 domain-containing protein</fullName>
    </submittedName>
</protein>
<accession>A0A6N7Z5Z3</accession>
<gene>
    <name evidence="3" type="ORF">GKO32_19110</name>
</gene>
<dbReference type="SUPFAM" id="SSF54427">
    <property type="entry name" value="NTF2-like"/>
    <property type="match status" value="1"/>
</dbReference>
<dbReference type="Pfam" id="PF07045">
    <property type="entry name" value="DUF1330"/>
    <property type="match status" value="1"/>
</dbReference>
<comment type="caution">
    <text evidence="3">The sequence shown here is derived from an EMBL/GenBank/DDBJ whole genome shotgun (WGS) entry which is preliminary data.</text>
</comment>
<feature type="domain" description="SnoaL-like" evidence="2">
    <location>
        <begin position="112"/>
        <end position="217"/>
    </location>
</feature>
<dbReference type="Gene3D" id="3.10.450.50">
    <property type="match status" value="1"/>
</dbReference>
<reference evidence="3 4" key="1">
    <citation type="submission" date="2019-11" db="EMBL/GenBank/DDBJ databases">
        <title>Draft genome of Amycolatopsis RM579.</title>
        <authorList>
            <person name="Duangmal K."/>
            <person name="Mingma R."/>
        </authorList>
    </citation>
    <scope>NUCLEOTIDE SEQUENCE [LARGE SCALE GENOMIC DNA]</scope>
    <source>
        <strain evidence="3 4">RM579</strain>
    </source>
</reference>
<name>A0A6N7Z5Z3_9PSEU</name>
<dbReference type="OrthoDB" id="9806380at2"/>
<feature type="domain" description="DUF1330" evidence="1">
    <location>
        <begin position="8"/>
        <end position="99"/>
    </location>
</feature>
<dbReference type="InterPro" id="IPR011008">
    <property type="entry name" value="Dimeric_a/b-barrel"/>
</dbReference>
<dbReference type="Pfam" id="PF12680">
    <property type="entry name" value="SnoaL_2"/>
    <property type="match status" value="1"/>
</dbReference>
<proteinExistence type="predicted"/>
<sequence>MPAEMARAYLVFKVDVHDKERFEEYRAKAASSLEHFGVEVVAASDPAMQVEGQVGPRRTVILGFDSLDAARAWHGSEQYADALNLRKEIARSDVVLVEGRERPEDLTRALVTDVLTAREQQDAGLLRNLLHERVTYERPKSFGPEPVTGARAVAAALAGGAAGQHLLVESIHRETHALLVDGKRAIVLQTMSAVTRSGDPFTNEYAWFYVRDGERITFVKEYADSFLAARAFGLAD</sequence>